<reference evidence="3 4" key="1">
    <citation type="journal article" date="2016" name="G3 (Bethesda)">
        <title>First Draft Assembly and Annotation of the Genome of a California Endemic Oak Quercus lobata Nee (Fagaceae).</title>
        <authorList>
            <person name="Sork V.L."/>
            <person name="Fitz-Gibbon S.T."/>
            <person name="Puiu D."/>
            <person name="Crepeau M."/>
            <person name="Gugger P.F."/>
            <person name="Sherman R."/>
            <person name="Stevens K."/>
            <person name="Langley C.H."/>
            <person name="Pellegrini M."/>
            <person name="Salzberg S.L."/>
        </authorList>
    </citation>
    <scope>NUCLEOTIDE SEQUENCE [LARGE SCALE GENOMIC DNA]</scope>
    <source>
        <strain evidence="3 4">cv. SW786</strain>
    </source>
</reference>
<dbReference type="AlphaFoldDB" id="A0A7N2LN54"/>
<dbReference type="InterPro" id="IPR020845">
    <property type="entry name" value="AMP-binding_CS"/>
</dbReference>
<proteinExistence type="inferred from homology"/>
<name>A0A7N2LN54_QUELO</name>
<dbReference type="Gramene" id="QL05p021511:mrna">
    <property type="protein sequence ID" value="QL05p021511:mrna"/>
    <property type="gene ID" value="QL05p021511"/>
</dbReference>
<comment type="similarity">
    <text evidence="1">Belongs to the ATP-dependent AMP-binding enzyme family.</text>
</comment>
<dbReference type="GO" id="GO:0005829">
    <property type="term" value="C:cytosol"/>
    <property type="evidence" value="ECO:0007669"/>
    <property type="project" value="EnsemblPlants"/>
</dbReference>
<dbReference type="GO" id="GO:0090409">
    <property type="term" value="F:malonyl-CoA synthetase activity"/>
    <property type="evidence" value="ECO:0007669"/>
    <property type="project" value="EnsemblPlants"/>
</dbReference>
<dbReference type="InterPro" id="IPR000873">
    <property type="entry name" value="AMP-dep_synth/lig_dom"/>
</dbReference>
<evidence type="ECO:0000313" key="4">
    <source>
        <dbReference type="Proteomes" id="UP000594261"/>
    </source>
</evidence>
<protein>
    <recommendedName>
        <fullName evidence="2">AMP-dependent synthetase/ligase domain-containing protein</fullName>
    </recommendedName>
</protein>
<dbReference type="GO" id="GO:0090410">
    <property type="term" value="P:malonate catabolic process"/>
    <property type="evidence" value="ECO:0007669"/>
    <property type="project" value="EnsemblPlants"/>
</dbReference>
<dbReference type="Proteomes" id="UP000594261">
    <property type="component" value="Chromosome 5"/>
</dbReference>
<dbReference type="InterPro" id="IPR042099">
    <property type="entry name" value="ANL_N_sf"/>
</dbReference>
<dbReference type="PANTHER" id="PTHR43201">
    <property type="entry name" value="ACYL-COA SYNTHETASE"/>
    <property type="match status" value="1"/>
</dbReference>
<dbReference type="InParanoid" id="A0A7N2LN54"/>
<reference evidence="3" key="2">
    <citation type="submission" date="2021-01" db="UniProtKB">
        <authorList>
            <consortium name="EnsemblPlants"/>
        </authorList>
    </citation>
    <scope>IDENTIFICATION</scope>
</reference>
<sequence>MNCSLINKSFNYQLSRLPFTSSSLRLGTTLCCCLALSVRRIRSQACCCRVSAPRSYSSSHSGTLMEVVKAVGQQGSAAPDSVAIRADQQSYSYRQIISSAVKISKFLNNSDIKTPCEARKDENPSLSIDGMGKQRHLGGAQIGIVAKPSAEFVAGILGTWFSGGVAVPLALSYPEAELLHVMNDSDISMVLSTNDHRELLQEVASKCAALFSIIPPVPSTSSLKNAHDHSHPGEIDELGILRGSIENSSEDPALIIYTSGTTGKPKGVVHTHRSITAQVQTLTEAWEYTSADQFLHSLPLHHIHHILHI</sequence>
<dbReference type="SUPFAM" id="SSF56801">
    <property type="entry name" value="Acetyl-CoA synthetase-like"/>
    <property type="match status" value="1"/>
</dbReference>
<feature type="domain" description="AMP-dependent synthetase/ligase" evidence="2">
    <location>
        <begin position="139"/>
        <end position="306"/>
    </location>
</feature>
<dbReference type="EnsemblPlants" id="QL05p021511:mrna">
    <property type="protein sequence ID" value="QL05p021511:mrna"/>
    <property type="gene ID" value="QL05p021511"/>
</dbReference>
<dbReference type="Pfam" id="PF00501">
    <property type="entry name" value="AMP-binding"/>
    <property type="match status" value="1"/>
</dbReference>
<dbReference type="GO" id="GO:0031956">
    <property type="term" value="F:medium-chain fatty acid-CoA ligase activity"/>
    <property type="evidence" value="ECO:0007669"/>
    <property type="project" value="TreeGrafter"/>
</dbReference>
<dbReference type="PRINTS" id="PR00154">
    <property type="entry name" value="AMPBINDING"/>
</dbReference>
<dbReference type="OMA" id="VKTRISC"/>
<dbReference type="GO" id="GO:0005634">
    <property type="term" value="C:nucleus"/>
    <property type="evidence" value="ECO:0007669"/>
    <property type="project" value="EnsemblPlants"/>
</dbReference>
<dbReference type="PANTHER" id="PTHR43201:SF8">
    <property type="entry name" value="ACYL-COA SYNTHETASE FAMILY MEMBER 3"/>
    <property type="match status" value="1"/>
</dbReference>
<keyword evidence="4" id="KW-1185">Reference proteome</keyword>
<dbReference type="PROSITE" id="PS00455">
    <property type="entry name" value="AMP_BINDING"/>
    <property type="match status" value="1"/>
</dbReference>
<dbReference type="GO" id="GO:0006633">
    <property type="term" value="P:fatty acid biosynthetic process"/>
    <property type="evidence" value="ECO:0007669"/>
    <property type="project" value="EnsemblPlants"/>
</dbReference>
<accession>A0A7N2LN54</accession>
<dbReference type="InterPro" id="IPR020459">
    <property type="entry name" value="AMP-binding"/>
</dbReference>
<dbReference type="GO" id="GO:0005739">
    <property type="term" value="C:mitochondrion"/>
    <property type="evidence" value="ECO:0007669"/>
    <property type="project" value="EnsemblPlants"/>
</dbReference>
<organism evidence="3 4">
    <name type="scientific">Quercus lobata</name>
    <name type="common">Valley oak</name>
    <dbReference type="NCBI Taxonomy" id="97700"/>
    <lineage>
        <taxon>Eukaryota</taxon>
        <taxon>Viridiplantae</taxon>
        <taxon>Streptophyta</taxon>
        <taxon>Embryophyta</taxon>
        <taxon>Tracheophyta</taxon>
        <taxon>Spermatophyta</taxon>
        <taxon>Magnoliopsida</taxon>
        <taxon>eudicotyledons</taxon>
        <taxon>Gunneridae</taxon>
        <taxon>Pentapetalae</taxon>
        <taxon>rosids</taxon>
        <taxon>fabids</taxon>
        <taxon>Fagales</taxon>
        <taxon>Fagaceae</taxon>
        <taxon>Quercus</taxon>
    </lineage>
</organism>
<evidence type="ECO:0000313" key="3">
    <source>
        <dbReference type="EnsemblPlants" id="QL05p021511:mrna"/>
    </source>
</evidence>
<dbReference type="EMBL" id="LRBV02000005">
    <property type="status" value="NOT_ANNOTATED_CDS"/>
    <property type="molecule type" value="Genomic_DNA"/>
</dbReference>
<evidence type="ECO:0000259" key="2">
    <source>
        <dbReference type="Pfam" id="PF00501"/>
    </source>
</evidence>
<dbReference type="Gene3D" id="3.40.50.12780">
    <property type="entry name" value="N-terminal domain of ligase-like"/>
    <property type="match status" value="1"/>
</dbReference>
<evidence type="ECO:0000256" key="1">
    <source>
        <dbReference type="ARBA" id="ARBA00006432"/>
    </source>
</evidence>